<organism evidence="4 5">
    <name type="scientific">Balaenoptera physalus</name>
    <name type="common">Fin whale</name>
    <name type="synonym">Balaena physalus</name>
    <dbReference type="NCBI Taxonomy" id="9770"/>
    <lineage>
        <taxon>Eukaryota</taxon>
        <taxon>Metazoa</taxon>
        <taxon>Chordata</taxon>
        <taxon>Craniata</taxon>
        <taxon>Vertebrata</taxon>
        <taxon>Euteleostomi</taxon>
        <taxon>Mammalia</taxon>
        <taxon>Eutheria</taxon>
        <taxon>Laurasiatheria</taxon>
        <taxon>Artiodactyla</taxon>
        <taxon>Whippomorpha</taxon>
        <taxon>Cetacea</taxon>
        <taxon>Mysticeti</taxon>
        <taxon>Balaenopteridae</taxon>
        <taxon>Balaenoptera</taxon>
    </lineage>
</organism>
<evidence type="ECO:0000313" key="4">
    <source>
        <dbReference type="EMBL" id="KAB0396526.1"/>
    </source>
</evidence>
<evidence type="ECO:0000259" key="3">
    <source>
        <dbReference type="PROSITE" id="PS51414"/>
    </source>
</evidence>
<evidence type="ECO:0000256" key="1">
    <source>
        <dbReference type="SAM" id="MobiDB-lite"/>
    </source>
</evidence>
<dbReference type="GO" id="GO:0000981">
    <property type="term" value="F:DNA-binding transcription factor activity, RNA polymerase II-specific"/>
    <property type="evidence" value="ECO:0007669"/>
    <property type="project" value="TreeGrafter"/>
</dbReference>
<comment type="caution">
    <text evidence="4">The sequence shown here is derived from an EMBL/GenBank/DDBJ whole genome shotgun (WGS) entry which is preliminary data.</text>
</comment>
<evidence type="ECO:0000256" key="2">
    <source>
        <dbReference type="SAM" id="SignalP"/>
    </source>
</evidence>
<feature type="domain" description="HSR" evidence="3">
    <location>
        <begin position="4"/>
        <end position="120"/>
    </location>
</feature>
<dbReference type="OrthoDB" id="1870062at2759"/>
<dbReference type="PANTHER" id="PTHR46386">
    <property type="entry name" value="NUCLEAR BODY PROTEIN SP140"/>
    <property type="match status" value="1"/>
</dbReference>
<gene>
    <name evidence="4" type="ORF">E2I00_010356</name>
</gene>
<protein>
    <recommendedName>
        <fullName evidence="3">HSR domain-containing protein</fullName>
    </recommendedName>
</protein>
<feature type="region of interest" description="Disordered" evidence="1">
    <location>
        <begin position="271"/>
        <end position="318"/>
    </location>
</feature>
<feature type="non-terminal residue" evidence="4">
    <location>
        <position position="1"/>
    </location>
</feature>
<dbReference type="Proteomes" id="UP000437017">
    <property type="component" value="Unassembled WGS sequence"/>
</dbReference>
<dbReference type="PROSITE" id="PS51414">
    <property type="entry name" value="HSR"/>
    <property type="match status" value="1"/>
</dbReference>
<dbReference type="PANTHER" id="PTHR46386:SF7">
    <property type="entry name" value="SP110 NUCLEAR BODY PROTEIN"/>
    <property type="match status" value="1"/>
</dbReference>
<accession>A0A643C8G4</accession>
<feature type="chain" id="PRO_5025030677" description="HSR domain-containing protein" evidence="2">
    <location>
        <begin position="20"/>
        <end position="353"/>
    </location>
</feature>
<dbReference type="InterPro" id="IPR004865">
    <property type="entry name" value="HSR_dom"/>
</dbReference>
<keyword evidence="2" id="KW-0732">Signal</keyword>
<proteinExistence type="predicted"/>
<dbReference type="InterPro" id="IPR043563">
    <property type="entry name" value="Sp110/Sp140/Sp140L-like"/>
</dbReference>
<evidence type="ECO:0000313" key="5">
    <source>
        <dbReference type="Proteomes" id="UP000437017"/>
    </source>
</evidence>
<dbReference type="Pfam" id="PF03172">
    <property type="entry name" value="HSR"/>
    <property type="match status" value="1"/>
</dbReference>
<dbReference type="AlphaFoldDB" id="A0A643C8G4"/>
<keyword evidence="5" id="KW-1185">Reference proteome</keyword>
<reference evidence="4 5" key="1">
    <citation type="journal article" date="2019" name="PLoS ONE">
        <title>Genomic analyses reveal an absence of contemporary introgressive admixture between fin whales and blue whales, despite known hybrids.</title>
        <authorList>
            <person name="Westbury M.V."/>
            <person name="Petersen B."/>
            <person name="Lorenzen E.D."/>
        </authorList>
    </citation>
    <scope>NUCLEOTIDE SEQUENCE [LARGE SCALE GENOMIC DNA]</scope>
    <source>
        <strain evidence="4">FinWhale-01</strain>
    </source>
</reference>
<dbReference type="EMBL" id="SGJD01002153">
    <property type="protein sequence ID" value="KAB0396526.1"/>
    <property type="molecule type" value="Genomic_DNA"/>
</dbReference>
<dbReference type="GO" id="GO:0005634">
    <property type="term" value="C:nucleus"/>
    <property type="evidence" value="ECO:0007669"/>
    <property type="project" value="InterPro"/>
</dbReference>
<name>A0A643C8G4_BALPH</name>
<feature type="signal peptide" evidence="2">
    <location>
        <begin position="1"/>
        <end position="19"/>
    </location>
</feature>
<sequence>FACLFFLCLFRRRFTMTRALKEALLQHFIHQKLEIAYAINKPFPFFEGLRDNFFITESLYQESLEACRNLVPLSRVVYNILTQLENTFSLSFLELLFSRINLSEYPNLMTTLKSFKRDNSEVLMCDPSPIPVVISNGGWSRITMIPLEAAANPAGRSSPWALLPLPSCQHPPLSLPPCSPSVSEPGAPAQPSAEILHEQPSPAGLTVALPRIIQEGRLTPDVFSTHLQNIIQIRSFLFLPLLVPALGSSDLKFLFSLCSVSSDNLVPQIKDKEDTQEMSCAPSGPVPVIRDDAPEPSDPKELQEASRAPPSKKGKDCLSPEDLRRIPWIREANCLWENLLGKNVSVKNLFGLY</sequence>
<feature type="compositionally biased region" description="Basic and acidic residues" evidence="1">
    <location>
        <begin position="289"/>
        <end position="304"/>
    </location>
</feature>